<evidence type="ECO:0000256" key="3">
    <source>
        <dbReference type="ARBA" id="ARBA00003921"/>
    </source>
</evidence>
<dbReference type="PANTHER" id="PTHR23132:SF23">
    <property type="entry name" value="D-ALANINE--D-ALANINE LIGASE B"/>
    <property type="match status" value="1"/>
</dbReference>
<dbReference type="EC" id="6.3.2.4" evidence="6"/>
<dbReference type="PANTHER" id="PTHR23132">
    <property type="entry name" value="D-ALANINE--D-ALANINE LIGASE"/>
    <property type="match status" value="1"/>
</dbReference>
<dbReference type="SUPFAM" id="SSF52440">
    <property type="entry name" value="PreATP-grasp domain"/>
    <property type="match status" value="1"/>
</dbReference>
<evidence type="ECO:0000256" key="1">
    <source>
        <dbReference type="ARBA" id="ARBA00001936"/>
    </source>
</evidence>
<evidence type="ECO:0000256" key="10">
    <source>
        <dbReference type="ARBA" id="ARBA00022840"/>
    </source>
</evidence>
<dbReference type="Proteomes" id="UP000193884">
    <property type="component" value="Unassembled WGS sequence"/>
</dbReference>
<dbReference type="Gene3D" id="3.30.470.20">
    <property type="entry name" value="ATP-grasp fold, B domain"/>
    <property type="match status" value="1"/>
</dbReference>
<dbReference type="InterPro" id="IPR011127">
    <property type="entry name" value="Dala_Dala_lig_N"/>
</dbReference>
<keyword evidence="8" id="KW-0436">Ligase</keyword>
<evidence type="ECO:0000256" key="11">
    <source>
        <dbReference type="ARBA" id="ARBA00022960"/>
    </source>
</evidence>
<gene>
    <name evidence="17" type="ORF">BST63_01245</name>
</gene>
<dbReference type="Pfam" id="PF07478">
    <property type="entry name" value="Dala_Dala_lig_C"/>
    <property type="match status" value="1"/>
</dbReference>
<keyword evidence="12" id="KW-0573">Peptidoglycan synthesis</keyword>
<name>A0ABX3XB36_9BRAD</name>
<evidence type="ECO:0000313" key="17">
    <source>
        <dbReference type="EMBL" id="OSJ35870.1"/>
    </source>
</evidence>
<proteinExistence type="inferred from homology"/>
<dbReference type="InterPro" id="IPR016185">
    <property type="entry name" value="PreATP-grasp_dom_sf"/>
</dbReference>
<reference evidence="17 18" key="1">
    <citation type="submission" date="2017-03" db="EMBL/GenBank/DDBJ databases">
        <title>Whole genome sequences of fourteen strains of Bradyrhizobium canariense and one strain of Bradyrhizobium japonicum isolated from Lupinus (Papilionoideae: Genisteae) species in Algeria.</title>
        <authorList>
            <person name="Crovadore J."/>
            <person name="Chekireb D."/>
            <person name="Brachmann A."/>
            <person name="Chablais R."/>
            <person name="Cochard B."/>
            <person name="Lefort F."/>
        </authorList>
    </citation>
    <scope>NUCLEOTIDE SEQUENCE [LARGE SCALE GENOMIC DNA]</scope>
    <source>
        <strain evidence="17 18">UBMAN05</strain>
    </source>
</reference>
<keyword evidence="9 15" id="KW-0547">Nucleotide-binding</keyword>
<comment type="function">
    <text evidence="3">Cell wall formation.</text>
</comment>
<dbReference type="InterPro" id="IPR011761">
    <property type="entry name" value="ATP-grasp"/>
</dbReference>
<evidence type="ECO:0000256" key="4">
    <source>
        <dbReference type="ARBA" id="ARBA00004496"/>
    </source>
</evidence>
<comment type="similarity">
    <text evidence="5">Belongs to the D-alanine--D-alanine ligase family.</text>
</comment>
<dbReference type="InterPro" id="IPR013815">
    <property type="entry name" value="ATP_grasp_subdomain_1"/>
</dbReference>
<evidence type="ECO:0000259" key="16">
    <source>
        <dbReference type="PROSITE" id="PS50975"/>
    </source>
</evidence>
<evidence type="ECO:0000256" key="5">
    <source>
        <dbReference type="ARBA" id="ARBA00010871"/>
    </source>
</evidence>
<comment type="cofactor">
    <cofactor evidence="1">
        <name>Mn(2+)</name>
        <dbReference type="ChEBI" id="CHEBI:29035"/>
    </cofactor>
</comment>
<comment type="cofactor">
    <cofactor evidence="2">
        <name>Mg(2+)</name>
        <dbReference type="ChEBI" id="CHEBI:18420"/>
    </cofactor>
</comment>
<evidence type="ECO:0000256" key="8">
    <source>
        <dbReference type="ARBA" id="ARBA00022598"/>
    </source>
</evidence>
<protein>
    <recommendedName>
        <fullName evidence="6">D-alanine--D-alanine ligase</fullName>
        <ecNumber evidence="6">6.3.2.4</ecNumber>
    </recommendedName>
</protein>
<dbReference type="PROSITE" id="PS50975">
    <property type="entry name" value="ATP_GRASP"/>
    <property type="match status" value="1"/>
</dbReference>
<evidence type="ECO:0000256" key="15">
    <source>
        <dbReference type="PROSITE-ProRule" id="PRU00409"/>
    </source>
</evidence>
<evidence type="ECO:0000256" key="9">
    <source>
        <dbReference type="ARBA" id="ARBA00022741"/>
    </source>
</evidence>
<dbReference type="Pfam" id="PF01820">
    <property type="entry name" value="Dala_Dala_lig_N"/>
    <property type="match status" value="1"/>
</dbReference>
<comment type="caution">
    <text evidence="17">The sequence shown here is derived from an EMBL/GenBank/DDBJ whole genome shotgun (WGS) entry which is preliminary data.</text>
</comment>
<keyword evidence="10 15" id="KW-0067">ATP-binding</keyword>
<dbReference type="InterPro" id="IPR011095">
    <property type="entry name" value="Dala_Dala_lig_C"/>
</dbReference>
<evidence type="ECO:0000256" key="12">
    <source>
        <dbReference type="ARBA" id="ARBA00022984"/>
    </source>
</evidence>
<evidence type="ECO:0000256" key="7">
    <source>
        <dbReference type="ARBA" id="ARBA00022490"/>
    </source>
</evidence>
<evidence type="ECO:0000256" key="6">
    <source>
        <dbReference type="ARBA" id="ARBA00012216"/>
    </source>
</evidence>
<comment type="catalytic activity">
    <reaction evidence="14">
        <text>2 D-alanine + ATP = D-alanyl-D-alanine + ADP + phosphate + H(+)</text>
        <dbReference type="Rhea" id="RHEA:11224"/>
        <dbReference type="ChEBI" id="CHEBI:15378"/>
        <dbReference type="ChEBI" id="CHEBI:30616"/>
        <dbReference type="ChEBI" id="CHEBI:43474"/>
        <dbReference type="ChEBI" id="CHEBI:57416"/>
        <dbReference type="ChEBI" id="CHEBI:57822"/>
        <dbReference type="ChEBI" id="CHEBI:456216"/>
        <dbReference type="EC" id="6.3.2.4"/>
    </reaction>
</comment>
<evidence type="ECO:0000313" key="18">
    <source>
        <dbReference type="Proteomes" id="UP000193884"/>
    </source>
</evidence>
<accession>A0ABX3XB36</accession>
<keyword evidence="18" id="KW-1185">Reference proteome</keyword>
<dbReference type="EMBL" id="NAFK01000100">
    <property type="protein sequence ID" value="OSJ35870.1"/>
    <property type="molecule type" value="Genomic_DNA"/>
</dbReference>
<keyword evidence="7" id="KW-0963">Cytoplasm</keyword>
<keyword evidence="11" id="KW-0133">Cell shape</keyword>
<dbReference type="InterPro" id="IPR000291">
    <property type="entry name" value="D-Ala_lig_Van_CS"/>
</dbReference>
<evidence type="ECO:0000256" key="14">
    <source>
        <dbReference type="ARBA" id="ARBA00047614"/>
    </source>
</evidence>
<organism evidence="17 18">
    <name type="scientific">Bradyrhizobium canariense</name>
    <dbReference type="NCBI Taxonomy" id="255045"/>
    <lineage>
        <taxon>Bacteria</taxon>
        <taxon>Pseudomonadati</taxon>
        <taxon>Pseudomonadota</taxon>
        <taxon>Alphaproteobacteria</taxon>
        <taxon>Hyphomicrobiales</taxon>
        <taxon>Nitrobacteraceae</taxon>
        <taxon>Bradyrhizobium</taxon>
    </lineage>
</organism>
<keyword evidence="13" id="KW-0961">Cell wall biogenesis/degradation</keyword>
<evidence type="ECO:0000256" key="2">
    <source>
        <dbReference type="ARBA" id="ARBA00001946"/>
    </source>
</evidence>
<evidence type="ECO:0000256" key="13">
    <source>
        <dbReference type="ARBA" id="ARBA00023316"/>
    </source>
</evidence>
<dbReference type="PROSITE" id="PS00843">
    <property type="entry name" value="DALA_DALA_LIGASE_1"/>
    <property type="match status" value="1"/>
</dbReference>
<dbReference type="Gene3D" id="3.40.50.20">
    <property type="match status" value="1"/>
</dbReference>
<feature type="domain" description="ATP-grasp" evidence="16">
    <location>
        <begin position="144"/>
        <end position="350"/>
    </location>
</feature>
<dbReference type="SUPFAM" id="SSF56059">
    <property type="entry name" value="Glutathione synthetase ATP-binding domain-like"/>
    <property type="match status" value="1"/>
</dbReference>
<dbReference type="Gene3D" id="3.30.1490.20">
    <property type="entry name" value="ATP-grasp fold, A domain"/>
    <property type="match status" value="1"/>
</dbReference>
<sequence length="359" mass="39525">MREEFSMLDYRLLPDNDCLENEKAVLPKVFELIRRLKVGLIYGPISPEDRPYYRRAVLGGPAASMSITHVASALTQRGLRAEIINPELFGFLDRLRNIDFALIMVHGPFGEDGKIQGLFEYLRIPYLGSPVLPSAICNSKTICKAMVRSLGLPTPSHTRLLPRTEEAIGEHIACSGLSFPAMLKCDTGGSSVGMVKCKSLDDVISQLSSVSPNVPYFCESFANGTSCTVSLIQLGTTMFCAEPMEIETVHEFYDEISKLEGGNSGAGVRYHYPARISKRAAQRCMENARLIAEQLQLTVYARVDFIVSEDGTPHFLEVNTLPGLSPETNFVTGMLAFGFSYADLLVLLIRASLVNTIEP</sequence>
<comment type="subcellular location">
    <subcellularLocation>
        <location evidence="4">Cytoplasm</location>
    </subcellularLocation>
</comment>